<dbReference type="SMART" id="SM00386">
    <property type="entry name" value="HAT"/>
    <property type="match status" value="4"/>
</dbReference>
<dbReference type="EMBL" id="BDQV01000034">
    <property type="protein sequence ID" value="GAY46630.1"/>
    <property type="molecule type" value="Genomic_DNA"/>
</dbReference>
<evidence type="ECO:0000313" key="3">
    <source>
        <dbReference type="Proteomes" id="UP000236630"/>
    </source>
</evidence>
<dbReference type="Pfam" id="PF13181">
    <property type="entry name" value="TPR_8"/>
    <property type="match status" value="1"/>
</dbReference>
<dbReference type="EMBL" id="BDQV01000034">
    <property type="protein sequence ID" value="GAY46631.1"/>
    <property type="molecule type" value="Genomic_DNA"/>
</dbReference>
<accession>A0A2H5P2P7</accession>
<protein>
    <recommendedName>
        <fullName evidence="4">Suppressor of forked domain-containing protein</fullName>
    </recommendedName>
</protein>
<evidence type="ECO:0000256" key="1">
    <source>
        <dbReference type="SAM" id="MobiDB-lite"/>
    </source>
</evidence>
<keyword evidence="3" id="KW-1185">Reference proteome</keyword>
<dbReference type="InterPro" id="IPR003107">
    <property type="entry name" value="HAT"/>
</dbReference>
<dbReference type="Gene3D" id="1.25.40.10">
    <property type="entry name" value="Tetratricopeptide repeat domain"/>
    <property type="match status" value="2"/>
</dbReference>
<gene>
    <name evidence="2" type="ORF">CUMW_098550</name>
</gene>
<organism evidence="2 3">
    <name type="scientific">Citrus unshiu</name>
    <name type="common">Satsuma mandarin</name>
    <name type="synonym">Citrus nobilis var. unshiu</name>
    <dbReference type="NCBI Taxonomy" id="55188"/>
    <lineage>
        <taxon>Eukaryota</taxon>
        <taxon>Viridiplantae</taxon>
        <taxon>Streptophyta</taxon>
        <taxon>Embryophyta</taxon>
        <taxon>Tracheophyta</taxon>
        <taxon>Spermatophyta</taxon>
        <taxon>Magnoliopsida</taxon>
        <taxon>eudicotyledons</taxon>
        <taxon>Gunneridae</taxon>
        <taxon>Pentapetalae</taxon>
        <taxon>rosids</taxon>
        <taxon>malvids</taxon>
        <taxon>Sapindales</taxon>
        <taxon>Rutaceae</taxon>
        <taxon>Aurantioideae</taxon>
        <taxon>Citrus</taxon>
    </lineage>
</organism>
<name>A0A2H5P2P7_CITUN</name>
<dbReference type="STRING" id="55188.A0A2H5P2P7"/>
<feature type="compositionally biased region" description="Polar residues" evidence="1">
    <location>
        <begin position="1"/>
        <end position="11"/>
    </location>
</feature>
<evidence type="ECO:0000313" key="2">
    <source>
        <dbReference type="EMBL" id="GAY46630.1"/>
    </source>
</evidence>
<reference evidence="2 3" key="1">
    <citation type="journal article" date="2017" name="Front. Genet.">
        <title>Draft sequencing of the heterozygous diploid genome of Satsuma (Citrus unshiu Marc.) using a hybrid assembly approach.</title>
        <authorList>
            <person name="Shimizu T."/>
            <person name="Tanizawa Y."/>
            <person name="Mochizuki T."/>
            <person name="Nagasaki H."/>
            <person name="Yoshioka T."/>
            <person name="Toyoda A."/>
            <person name="Fujiyama A."/>
            <person name="Kaminuma E."/>
            <person name="Nakamura Y."/>
        </authorList>
    </citation>
    <scope>NUCLEOTIDE SEQUENCE [LARGE SCALE GENOMIC DNA]</scope>
    <source>
        <strain evidence="3">cv. Miyagawa wase</strain>
    </source>
</reference>
<dbReference type="PANTHER" id="PTHR26312:SF217">
    <property type="entry name" value="N-ACETYLGLUCOSAMINE TRANSFERASE, OGT PROTEIN, PUTATIVE-RELATED"/>
    <property type="match status" value="1"/>
</dbReference>
<dbReference type="PANTHER" id="PTHR26312">
    <property type="entry name" value="TETRATRICOPEPTIDE REPEAT PROTEIN 5"/>
    <property type="match status" value="1"/>
</dbReference>
<dbReference type="GO" id="GO:0006396">
    <property type="term" value="P:RNA processing"/>
    <property type="evidence" value="ECO:0007669"/>
    <property type="project" value="InterPro"/>
</dbReference>
<sequence length="512" mass="56841">MLLRSSSTPVNIGSLVSPSLSDSPDKDVEEDTNRLNSTTLSCCSPPTSQENCSSSLKGLRRASSDGNLKGLAHSHSSCDIEDQIRYLCAQKKSSFLHNKTNKTMLRSAPSFEIYSSVDGVESEEVPLTRTVTIGECVDGSGISSGDFSFGSKKNMGLIEEEGECGEEGLNGIGEEIERPVSPRMYLATGLGISVPGFDDAGEVVDLIMPNFDDRAEAEEYYKRMIDEYPCHPLLLRNYAQLLQKKGDLYGAEDYYNHATMADPGDGASWMQYAKLVWELHRDQHRALTYFERAALAAPQDSNILAAYACFLWEMEDDGEDDTAQEEHIQVLPIQIERNNLNKLEDSISNKEIEPVSPSLRIAAGLSIDERNFTAADTNSSGDLEEYLKRMVDENPCNPLVLRKYAQFLYQSKGDLEGAEEYFSRAILANPGDGEIMSQYAKLVWELHHDHDKALCYFERAVQASPADSHVLAAYACFLWETEEDEDDSKSSDQFRQVAPIRLGAVTTANVYA</sequence>
<dbReference type="Proteomes" id="UP000236630">
    <property type="component" value="Unassembled WGS sequence"/>
</dbReference>
<dbReference type="EMBL" id="BDQV01000034">
    <property type="protein sequence ID" value="GAY46632.1"/>
    <property type="molecule type" value="Genomic_DNA"/>
</dbReference>
<dbReference type="InterPro" id="IPR011990">
    <property type="entry name" value="TPR-like_helical_dom_sf"/>
</dbReference>
<proteinExistence type="predicted"/>
<dbReference type="SUPFAM" id="SSF48452">
    <property type="entry name" value="TPR-like"/>
    <property type="match status" value="1"/>
</dbReference>
<dbReference type="AlphaFoldDB" id="A0A2H5P2P7"/>
<feature type="compositionally biased region" description="Low complexity" evidence="1">
    <location>
        <begin position="37"/>
        <end position="48"/>
    </location>
</feature>
<dbReference type="EMBL" id="BDQV01000034">
    <property type="protein sequence ID" value="GAY46629.1"/>
    <property type="molecule type" value="Genomic_DNA"/>
</dbReference>
<evidence type="ECO:0008006" key="4">
    <source>
        <dbReference type="Google" id="ProtNLM"/>
    </source>
</evidence>
<dbReference type="InterPro" id="IPR019734">
    <property type="entry name" value="TPR_rpt"/>
</dbReference>
<feature type="region of interest" description="Disordered" evidence="1">
    <location>
        <begin position="1"/>
        <end position="49"/>
    </location>
</feature>
<comment type="caution">
    <text evidence="2">The sequence shown here is derived from an EMBL/GenBank/DDBJ whole genome shotgun (WGS) entry which is preliminary data.</text>
</comment>